<reference evidence="1" key="1">
    <citation type="journal article" date="2021" name="Nat. Commun.">
        <title>Genetic determinants of endophytism in the Arabidopsis root mycobiome.</title>
        <authorList>
            <person name="Mesny F."/>
            <person name="Miyauchi S."/>
            <person name="Thiergart T."/>
            <person name="Pickel B."/>
            <person name="Atanasova L."/>
            <person name="Karlsson M."/>
            <person name="Huettel B."/>
            <person name="Barry K.W."/>
            <person name="Haridas S."/>
            <person name="Chen C."/>
            <person name="Bauer D."/>
            <person name="Andreopoulos W."/>
            <person name="Pangilinan J."/>
            <person name="LaButti K."/>
            <person name="Riley R."/>
            <person name="Lipzen A."/>
            <person name="Clum A."/>
            <person name="Drula E."/>
            <person name="Henrissat B."/>
            <person name="Kohler A."/>
            <person name="Grigoriev I.V."/>
            <person name="Martin F.M."/>
            <person name="Hacquard S."/>
        </authorList>
    </citation>
    <scope>NUCLEOTIDE SEQUENCE</scope>
    <source>
        <strain evidence="1">MPI-CAGE-AT-0147</strain>
    </source>
</reference>
<dbReference type="InterPro" id="IPR013083">
    <property type="entry name" value="Znf_RING/FYVE/PHD"/>
</dbReference>
<dbReference type="EMBL" id="JAGMUV010000027">
    <property type="protein sequence ID" value="KAH7118437.1"/>
    <property type="molecule type" value="Genomic_DNA"/>
</dbReference>
<dbReference type="Gene3D" id="3.30.40.10">
    <property type="entry name" value="Zinc/RING finger domain, C3HC4 (zinc finger)"/>
    <property type="match status" value="1"/>
</dbReference>
<sequence length="93" mass="10592">MLEKNARFASAAALEPICTCKLPVNPDHRIIGCSHPGCGMWFHEVCLIWGAIRGLREQLQKRSGLMPRKWLRKVGRIGQIDAKVTNRLQVDLW</sequence>
<dbReference type="AlphaFoldDB" id="A0A9P9DGD7"/>
<organism evidence="1 2">
    <name type="scientific">Dactylonectria macrodidyma</name>
    <dbReference type="NCBI Taxonomy" id="307937"/>
    <lineage>
        <taxon>Eukaryota</taxon>
        <taxon>Fungi</taxon>
        <taxon>Dikarya</taxon>
        <taxon>Ascomycota</taxon>
        <taxon>Pezizomycotina</taxon>
        <taxon>Sordariomycetes</taxon>
        <taxon>Hypocreomycetidae</taxon>
        <taxon>Hypocreales</taxon>
        <taxon>Nectriaceae</taxon>
        <taxon>Dactylonectria</taxon>
    </lineage>
</organism>
<comment type="caution">
    <text evidence="1">The sequence shown here is derived from an EMBL/GenBank/DDBJ whole genome shotgun (WGS) entry which is preliminary data.</text>
</comment>
<proteinExistence type="predicted"/>
<dbReference type="InterPro" id="IPR011011">
    <property type="entry name" value="Znf_FYVE_PHD"/>
</dbReference>
<accession>A0A9P9DGD7</accession>
<dbReference type="SUPFAM" id="SSF57903">
    <property type="entry name" value="FYVE/PHD zinc finger"/>
    <property type="match status" value="1"/>
</dbReference>
<evidence type="ECO:0000313" key="1">
    <source>
        <dbReference type="EMBL" id="KAH7118437.1"/>
    </source>
</evidence>
<keyword evidence="2" id="KW-1185">Reference proteome</keyword>
<dbReference type="Proteomes" id="UP000738349">
    <property type="component" value="Unassembled WGS sequence"/>
</dbReference>
<dbReference type="OrthoDB" id="10399265at2759"/>
<name>A0A9P9DGD7_9HYPO</name>
<protein>
    <submittedName>
        <fullName evidence="1">Uncharacterized protein</fullName>
    </submittedName>
</protein>
<gene>
    <name evidence="1" type="ORF">EDB81DRAFT_241530</name>
</gene>
<evidence type="ECO:0000313" key="2">
    <source>
        <dbReference type="Proteomes" id="UP000738349"/>
    </source>
</evidence>